<proteinExistence type="predicted"/>
<evidence type="ECO:0000313" key="2">
    <source>
        <dbReference type="Proteomes" id="UP000198280"/>
    </source>
</evidence>
<dbReference type="EMBL" id="FZOF01000026">
    <property type="protein sequence ID" value="SNT44768.1"/>
    <property type="molecule type" value="Genomic_DNA"/>
</dbReference>
<name>A0A239MS29_9ACTN</name>
<evidence type="ECO:0000313" key="1">
    <source>
        <dbReference type="EMBL" id="SNT44768.1"/>
    </source>
</evidence>
<dbReference type="AlphaFoldDB" id="A0A239MS29"/>
<organism evidence="1 2">
    <name type="scientific">Actinacidiphila glaucinigra</name>
    <dbReference type="NCBI Taxonomy" id="235986"/>
    <lineage>
        <taxon>Bacteria</taxon>
        <taxon>Bacillati</taxon>
        <taxon>Actinomycetota</taxon>
        <taxon>Actinomycetes</taxon>
        <taxon>Kitasatosporales</taxon>
        <taxon>Streptomycetaceae</taxon>
        <taxon>Actinacidiphila</taxon>
    </lineage>
</organism>
<protein>
    <submittedName>
        <fullName evidence="1">Uncharacterized protein</fullName>
    </submittedName>
</protein>
<dbReference type="Proteomes" id="UP000198280">
    <property type="component" value="Unassembled WGS sequence"/>
</dbReference>
<reference evidence="1 2" key="1">
    <citation type="submission" date="2017-06" db="EMBL/GenBank/DDBJ databases">
        <authorList>
            <person name="Kim H.J."/>
            <person name="Triplett B.A."/>
        </authorList>
    </citation>
    <scope>NUCLEOTIDE SEQUENCE [LARGE SCALE GENOMIC DNA]</scope>
    <source>
        <strain evidence="1 2">CGMCC 4.1858</strain>
    </source>
</reference>
<sequence>MFAQAPTEAWERISCGDGAKGPRVYDWAAIQLPAVAEYDYQDGTPVRRRWALARRSLTKPDEIAYYLAYSQLDTTVGQLVRIAGTRWAIEECFVRHEAA</sequence>
<accession>A0A239MS29</accession>
<keyword evidence="2" id="KW-1185">Reference proteome</keyword>
<gene>
    <name evidence="1" type="ORF">SAMN05216252_12654</name>
</gene>